<feature type="domain" description="ABC3 transporter permease C-terminal" evidence="8">
    <location>
        <begin position="277"/>
        <end position="391"/>
    </location>
</feature>
<comment type="similarity">
    <text evidence="6">Belongs to the ABC-4 integral membrane protein family.</text>
</comment>
<dbReference type="Proteomes" id="UP000218767">
    <property type="component" value="Unassembled WGS sequence"/>
</dbReference>
<feature type="transmembrane region" description="Helical" evidence="7">
    <location>
        <begin position="740"/>
        <end position="760"/>
    </location>
</feature>
<evidence type="ECO:0000259" key="8">
    <source>
        <dbReference type="Pfam" id="PF02687"/>
    </source>
</evidence>
<feature type="transmembrane region" description="Helical" evidence="7">
    <location>
        <begin position="772"/>
        <end position="795"/>
    </location>
</feature>
<protein>
    <recommendedName>
        <fullName evidence="12">ABC transporter permease</fullName>
    </recommendedName>
</protein>
<feature type="domain" description="ABC3 transporter permease C-terminal" evidence="8">
    <location>
        <begin position="690"/>
        <end position="801"/>
    </location>
</feature>
<dbReference type="InterPro" id="IPR050250">
    <property type="entry name" value="Macrolide_Exporter_MacB"/>
</dbReference>
<evidence type="ECO:0000256" key="5">
    <source>
        <dbReference type="ARBA" id="ARBA00023136"/>
    </source>
</evidence>
<evidence type="ECO:0000256" key="6">
    <source>
        <dbReference type="ARBA" id="ARBA00038076"/>
    </source>
</evidence>
<feature type="transmembrane region" description="Helical" evidence="7">
    <location>
        <begin position="687"/>
        <end position="707"/>
    </location>
</feature>
<evidence type="ECO:0000259" key="9">
    <source>
        <dbReference type="Pfam" id="PF12704"/>
    </source>
</evidence>
<proteinExistence type="inferred from homology"/>
<feature type="transmembrane region" description="Helical" evidence="7">
    <location>
        <begin position="20"/>
        <end position="42"/>
    </location>
</feature>
<dbReference type="AlphaFoldDB" id="A0A2A4X2A8"/>
<keyword evidence="5 7" id="KW-0472">Membrane</keyword>
<evidence type="ECO:0000313" key="10">
    <source>
        <dbReference type="EMBL" id="PCI76733.1"/>
    </source>
</evidence>
<gene>
    <name evidence="10" type="ORF">COB20_09875</name>
</gene>
<evidence type="ECO:0000313" key="11">
    <source>
        <dbReference type="Proteomes" id="UP000218767"/>
    </source>
</evidence>
<evidence type="ECO:0000256" key="3">
    <source>
        <dbReference type="ARBA" id="ARBA00022692"/>
    </source>
</evidence>
<comment type="subcellular location">
    <subcellularLocation>
        <location evidence="1">Cell membrane</location>
        <topology evidence="1">Multi-pass membrane protein</topology>
    </subcellularLocation>
</comment>
<feature type="domain" description="MacB-like periplasmic core" evidence="9">
    <location>
        <begin position="443"/>
        <end position="627"/>
    </location>
</feature>
<sequence>MKIYSDLAFSLRLLRNTPVLTVMTVIVIVLGLSLYLASYSLVKMLSDKPMPFPSGDRYVTLKTINSGIGDFDFSSNAYDQFTYQRLKNRSENYAHLGAYRSDSFVLSDEEYSKRVVGASISAELFSALSIEPLLGRLFERDIDNSAEDGVVIISYSVWQDYYAGNMDIIGEVAEIDGRFLNVIGVMPEDFRFPTSHEVWFPLQLDQAIEPGRGFQLTVIGVLNPGVTHAAAELELNALLAELTSENPELYSGRTELVRPYASSASTVTLGFNEALTFITLIILMLGVLNLSSLLLIRSISREQEMAVRSSLGASNLQLAKQLLFESFLICSGGLILSFVALAVLLPWLGLQLENGQNGNLPFWYEFKLTSQVVLTGCLCTLAIWMASSSVVIYRVCRTDSNRALLGATKGGDALSRALVTRFTVGVEVILSCFLLVLCGAAIYFTSQITNTDYGVRTEQVISANFSLEHPDYETDEAKLLYLENTQQSITESAGVTNVAYTTSLPSSTGLIGNYFIEGRNVDVNVPLPSQWPIWVSENYFHALDVELIHGRFFTDSDNARSESVIIIDEVLAKKLWPDTSAIGKRVVSIVDEREQIVTVVGVISGILQTPNVNVGNPDVFYRPLTQDTPARFSLVATLQQNYSESDFSQTMRRIANQVDRNIPVENVQMLKSYLIKNQGGYGSIADLFLLFSIGTLLLATIGVYSVVARSVSERTSEIGIRRALGSTNQRIFFKFLKQSIRYLAAGIVLGIAPAAFIVGADPSVFLMSDNIIFLPQLCLLVLLFMAFLFTLASYVPARKAILLEPADALRYE</sequence>
<feature type="transmembrane region" description="Helical" evidence="7">
    <location>
        <begin position="368"/>
        <end position="393"/>
    </location>
</feature>
<dbReference type="InterPro" id="IPR025857">
    <property type="entry name" value="MacB_PCD"/>
</dbReference>
<dbReference type="Pfam" id="PF12704">
    <property type="entry name" value="MacB_PCD"/>
    <property type="match status" value="2"/>
</dbReference>
<evidence type="ECO:0008006" key="12">
    <source>
        <dbReference type="Google" id="ProtNLM"/>
    </source>
</evidence>
<feature type="transmembrane region" description="Helical" evidence="7">
    <location>
        <begin position="424"/>
        <end position="444"/>
    </location>
</feature>
<keyword evidence="3 7" id="KW-0812">Transmembrane</keyword>
<feature type="transmembrane region" description="Helical" evidence="7">
    <location>
        <begin position="274"/>
        <end position="296"/>
    </location>
</feature>
<evidence type="ECO:0000256" key="2">
    <source>
        <dbReference type="ARBA" id="ARBA00022475"/>
    </source>
</evidence>
<evidence type="ECO:0000256" key="1">
    <source>
        <dbReference type="ARBA" id="ARBA00004651"/>
    </source>
</evidence>
<dbReference type="GO" id="GO:0005886">
    <property type="term" value="C:plasma membrane"/>
    <property type="evidence" value="ECO:0007669"/>
    <property type="project" value="UniProtKB-SubCell"/>
</dbReference>
<dbReference type="GO" id="GO:0022857">
    <property type="term" value="F:transmembrane transporter activity"/>
    <property type="evidence" value="ECO:0007669"/>
    <property type="project" value="TreeGrafter"/>
</dbReference>
<reference evidence="11" key="1">
    <citation type="submission" date="2017-08" db="EMBL/GenBank/DDBJ databases">
        <title>A dynamic microbial community with high functional redundancy inhabits the cold, oxic subseafloor aquifer.</title>
        <authorList>
            <person name="Tully B.J."/>
            <person name="Wheat C.G."/>
            <person name="Glazer B.T."/>
            <person name="Huber J.A."/>
        </authorList>
    </citation>
    <scope>NUCLEOTIDE SEQUENCE [LARGE SCALE GENOMIC DNA]</scope>
</reference>
<accession>A0A2A4X2A8</accession>
<dbReference type="Pfam" id="PF02687">
    <property type="entry name" value="FtsX"/>
    <property type="match status" value="2"/>
</dbReference>
<keyword evidence="2" id="KW-1003">Cell membrane</keyword>
<dbReference type="EMBL" id="NVUL01000053">
    <property type="protein sequence ID" value="PCI76733.1"/>
    <property type="molecule type" value="Genomic_DNA"/>
</dbReference>
<evidence type="ECO:0000256" key="7">
    <source>
        <dbReference type="SAM" id="Phobius"/>
    </source>
</evidence>
<evidence type="ECO:0000256" key="4">
    <source>
        <dbReference type="ARBA" id="ARBA00022989"/>
    </source>
</evidence>
<comment type="caution">
    <text evidence="10">The sequence shown here is derived from an EMBL/GenBank/DDBJ whole genome shotgun (WGS) entry which is preliminary data.</text>
</comment>
<keyword evidence="4 7" id="KW-1133">Transmembrane helix</keyword>
<feature type="domain" description="MacB-like periplasmic core" evidence="9">
    <location>
        <begin position="21"/>
        <end position="237"/>
    </location>
</feature>
<dbReference type="InterPro" id="IPR003838">
    <property type="entry name" value="ABC3_permease_C"/>
</dbReference>
<organism evidence="10 11">
    <name type="scientific">SAR86 cluster bacterium</name>
    <dbReference type="NCBI Taxonomy" id="2030880"/>
    <lineage>
        <taxon>Bacteria</taxon>
        <taxon>Pseudomonadati</taxon>
        <taxon>Pseudomonadota</taxon>
        <taxon>Gammaproteobacteria</taxon>
        <taxon>SAR86 cluster</taxon>
    </lineage>
</organism>
<name>A0A2A4X2A8_9GAMM</name>
<dbReference type="PANTHER" id="PTHR30572:SF4">
    <property type="entry name" value="ABC TRANSPORTER PERMEASE YTRF"/>
    <property type="match status" value="1"/>
</dbReference>
<feature type="transmembrane region" description="Helical" evidence="7">
    <location>
        <begin position="327"/>
        <end position="348"/>
    </location>
</feature>
<dbReference type="PANTHER" id="PTHR30572">
    <property type="entry name" value="MEMBRANE COMPONENT OF TRANSPORTER-RELATED"/>
    <property type="match status" value="1"/>
</dbReference>